<proteinExistence type="predicted"/>
<dbReference type="AlphaFoldDB" id="A0A919KK68"/>
<evidence type="ECO:0000256" key="1">
    <source>
        <dbReference type="SAM" id="MobiDB-lite"/>
    </source>
</evidence>
<organism evidence="2 3">
    <name type="scientific">Kitasatospora indigofera</name>
    <dbReference type="NCBI Taxonomy" id="67307"/>
    <lineage>
        <taxon>Bacteria</taxon>
        <taxon>Bacillati</taxon>
        <taxon>Actinomycetota</taxon>
        <taxon>Actinomycetes</taxon>
        <taxon>Kitasatosporales</taxon>
        <taxon>Streptomycetaceae</taxon>
        <taxon>Kitasatospora</taxon>
    </lineage>
</organism>
<accession>A0A919KK68</accession>
<dbReference type="EMBL" id="BNBO01000001">
    <property type="protein sequence ID" value="GHH59031.1"/>
    <property type="molecule type" value="Genomic_DNA"/>
</dbReference>
<comment type="caution">
    <text evidence="2">The sequence shown here is derived from an EMBL/GenBank/DDBJ whole genome shotgun (WGS) entry which is preliminary data.</text>
</comment>
<feature type="region of interest" description="Disordered" evidence="1">
    <location>
        <begin position="135"/>
        <end position="181"/>
    </location>
</feature>
<evidence type="ECO:0000313" key="3">
    <source>
        <dbReference type="Proteomes" id="UP000617734"/>
    </source>
</evidence>
<reference evidence="2" key="1">
    <citation type="journal article" date="2014" name="Int. J. Syst. Evol. Microbiol.">
        <title>Complete genome sequence of Corynebacterium casei LMG S-19264T (=DSM 44701T), isolated from a smear-ripened cheese.</title>
        <authorList>
            <consortium name="US DOE Joint Genome Institute (JGI-PGF)"/>
            <person name="Walter F."/>
            <person name="Albersmeier A."/>
            <person name="Kalinowski J."/>
            <person name="Ruckert C."/>
        </authorList>
    </citation>
    <scope>NUCLEOTIDE SEQUENCE</scope>
    <source>
        <strain evidence="2">JCM 4646</strain>
    </source>
</reference>
<reference evidence="2" key="2">
    <citation type="submission" date="2020-09" db="EMBL/GenBank/DDBJ databases">
        <authorList>
            <person name="Sun Q."/>
            <person name="Ohkuma M."/>
        </authorList>
    </citation>
    <scope>NUCLEOTIDE SEQUENCE</scope>
    <source>
        <strain evidence="2">JCM 4646</strain>
    </source>
</reference>
<dbReference type="Proteomes" id="UP000617734">
    <property type="component" value="Unassembled WGS sequence"/>
</dbReference>
<evidence type="ECO:0000313" key="2">
    <source>
        <dbReference type="EMBL" id="GHH59031.1"/>
    </source>
</evidence>
<dbReference type="GeneID" id="95350697"/>
<dbReference type="RefSeq" id="WP_190208741.1">
    <property type="nucleotide sequence ID" value="NZ_BNBO01000001.1"/>
</dbReference>
<feature type="compositionally biased region" description="Polar residues" evidence="1">
    <location>
        <begin position="154"/>
        <end position="167"/>
    </location>
</feature>
<name>A0A919KK68_9ACTN</name>
<protein>
    <submittedName>
        <fullName evidence="2">Uncharacterized protein</fullName>
    </submittedName>
</protein>
<keyword evidence="3" id="KW-1185">Reference proteome</keyword>
<gene>
    <name evidence="2" type="ORF">GCM10018781_01400</name>
</gene>
<sequence>MDQQLRAGPADYNRVLCDLLALEGQYHWCVALEDFTDDFYAVTCPHCSVEVTVAVGDYGCYSAVRDWDLGDIDRRALRPASAEELADPGRWMHATAVRDGQLQLAEGIRHLFGRVECPRCASAFSFAEAYTIASRPGSGPSTDWPSGTIRAVSTAPTGWDPSTSTSRGPGYSMRPLGTSSA</sequence>